<dbReference type="PROSITE" id="PS50113">
    <property type="entry name" value="PAC"/>
    <property type="match status" value="1"/>
</dbReference>
<dbReference type="Pfam" id="PF02518">
    <property type="entry name" value="HATPase_c"/>
    <property type="match status" value="1"/>
</dbReference>
<evidence type="ECO:0000256" key="9">
    <source>
        <dbReference type="ARBA" id="ARBA00022741"/>
    </source>
</evidence>
<evidence type="ECO:0000256" key="2">
    <source>
        <dbReference type="ARBA" id="ARBA00004141"/>
    </source>
</evidence>
<dbReference type="PRINTS" id="PR00344">
    <property type="entry name" value="BCTRLSENSOR"/>
</dbReference>
<evidence type="ECO:0000256" key="13">
    <source>
        <dbReference type="ARBA" id="ARBA00023012"/>
    </source>
</evidence>
<dbReference type="InterPro" id="IPR035965">
    <property type="entry name" value="PAS-like_dom_sf"/>
</dbReference>
<feature type="domain" description="Histidine kinase" evidence="16">
    <location>
        <begin position="382"/>
        <end position="595"/>
    </location>
</feature>
<dbReference type="PROSITE" id="PS50112">
    <property type="entry name" value="PAS"/>
    <property type="match status" value="1"/>
</dbReference>
<comment type="catalytic activity">
    <reaction evidence="1">
        <text>ATP + protein L-histidine = ADP + protein N-phospho-L-histidine.</text>
        <dbReference type="EC" id="2.7.13.3"/>
    </reaction>
</comment>
<evidence type="ECO:0000256" key="1">
    <source>
        <dbReference type="ARBA" id="ARBA00000085"/>
    </source>
</evidence>
<protein>
    <recommendedName>
        <fullName evidence="4">histidine kinase</fullName>
        <ecNumber evidence="4">2.7.13.3</ecNumber>
    </recommendedName>
</protein>
<evidence type="ECO:0000313" key="20">
    <source>
        <dbReference type="EMBL" id="AHY41097.1"/>
    </source>
</evidence>
<dbReference type="CDD" id="cd00075">
    <property type="entry name" value="HATPase"/>
    <property type="match status" value="1"/>
</dbReference>
<evidence type="ECO:0000256" key="15">
    <source>
        <dbReference type="SAM" id="Phobius"/>
    </source>
</evidence>
<evidence type="ECO:0000256" key="7">
    <source>
        <dbReference type="ARBA" id="ARBA00022679"/>
    </source>
</evidence>
<dbReference type="SMART" id="SM00387">
    <property type="entry name" value="HATPase_c"/>
    <property type="match status" value="1"/>
</dbReference>
<dbReference type="InterPro" id="IPR036890">
    <property type="entry name" value="HATPase_C_sf"/>
</dbReference>
<dbReference type="CDD" id="cd06225">
    <property type="entry name" value="HAMP"/>
    <property type="match status" value="1"/>
</dbReference>
<dbReference type="CDD" id="cd00082">
    <property type="entry name" value="HisKA"/>
    <property type="match status" value="1"/>
</dbReference>
<dbReference type="NCBIfam" id="TIGR00229">
    <property type="entry name" value="sensory_box"/>
    <property type="match status" value="1"/>
</dbReference>
<dbReference type="SMART" id="SM00388">
    <property type="entry name" value="HisKA"/>
    <property type="match status" value="1"/>
</dbReference>
<keyword evidence="12 15" id="KW-1133">Transmembrane helix</keyword>
<dbReference type="InterPro" id="IPR031909">
    <property type="entry name" value="KinB_sensor_dom"/>
</dbReference>
<dbReference type="InterPro" id="IPR013656">
    <property type="entry name" value="PAS_4"/>
</dbReference>
<evidence type="ECO:0000259" key="18">
    <source>
        <dbReference type="PROSITE" id="PS50113"/>
    </source>
</evidence>
<dbReference type="SUPFAM" id="SSF55785">
    <property type="entry name" value="PYP-like sensor domain (PAS domain)"/>
    <property type="match status" value="1"/>
</dbReference>
<dbReference type="PATRIC" id="fig|316.97.peg.196"/>
<feature type="domain" description="PAS" evidence="17">
    <location>
        <begin position="256"/>
        <end position="298"/>
    </location>
</feature>
<dbReference type="GO" id="GO:0005524">
    <property type="term" value="F:ATP binding"/>
    <property type="evidence" value="ECO:0007669"/>
    <property type="project" value="UniProtKB-KW"/>
</dbReference>
<dbReference type="Gene3D" id="1.20.120.880">
    <property type="entry name" value="Histidine kinase (KinB), sensor domain"/>
    <property type="match status" value="1"/>
</dbReference>
<keyword evidence="9" id="KW-0547">Nucleotide-binding</keyword>
<dbReference type="GO" id="GO:0005886">
    <property type="term" value="C:plasma membrane"/>
    <property type="evidence" value="ECO:0007669"/>
    <property type="project" value="UniProtKB-SubCell"/>
</dbReference>
<name>A0A023WLR8_STUST</name>
<dbReference type="OrthoDB" id="1931120at2"/>
<evidence type="ECO:0000256" key="5">
    <source>
        <dbReference type="ARBA" id="ARBA00022475"/>
    </source>
</evidence>
<keyword evidence="14 15" id="KW-0472">Membrane</keyword>
<dbReference type="EC" id="2.7.13.3" evidence="4"/>
<dbReference type="EMBL" id="CP007509">
    <property type="protein sequence ID" value="AHY41097.1"/>
    <property type="molecule type" value="Genomic_DNA"/>
</dbReference>
<dbReference type="SMART" id="SM00091">
    <property type="entry name" value="PAS"/>
    <property type="match status" value="1"/>
</dbReference>
<dbReference type="InterPro" id="IPR036097">
    <property type="entry name" value="HisK_dim/P_sf"/>
</dbReference>
<dbReference type="InterPro" id="IPR003594">
    <property type="entry name" value="HATPase_dom"/>
</dbReference>
<evidence type="ECO:0000256" key="12">
    <source>
        <dbReference type="ARBA" id="ARBA00022989"/>
    </source>
</evidence>
<dbReference type="InterPro" id="IPR003661">
    <property type="entry name" value="HisK_dim/P_dom"/>
</dbReference>
<evidence type="ECO:0000256" key="10">
    <source>
        <dbReference type="ARBA" id="ARBA00022777"/>
    </source>
</evidence>
<dbReference type="PROSITE" id="PS50109">
    <property type="entry name" value="HIS_KIN"/>
    <property type="match status" value="1"/>
</dbReference>
<dbReference type="SUPFAM" id="SSF47384">
    <property type="entry name" value="Homodimeric domain of signal transducing histidine kinase"/>
    <property type="match status" value="1"/>
</dbReference>
<dbReference type="SMART" id="SM00304">
    <property type="entry name" value="HAMP"/>
    <property type="match status" value="1"/>
</dbReference>
<dbReference type="CDD" id="cd19409">
    <property type="entry name" value="KinB_sensor"/>
    <property type="match status" value="1"/>
</dbReference>
<dbReference type="GO" id="GO:0007234">
    <property type="term" value="P:osmosensory signaling via phosphorelay pathway"/>
    <property type="evidence" value="ECO:0007669"/>
    <property type="project" value="TreeGrafter"/>
</dbReference>
<dbReference type="Gene3D" id="1.10.287.130">
    <property type="match status" value="1"/>
</dbReference>
<dbReference type="FunFam" id="3.30.565.10:FF:000023">
    <property type="entry name" value="PAS domain-containing sensor histidine kinase"/>
    <property type="match status" value="1"/>
</dbReference>
<dbReference type="Pfam" id="PF00672">
    <property type="entry name" value="HAMP"/>
    <property type="match status" value="1"/>
</dbReference>
<dbReference type="InterPro" id="IPR005467">
    <property type="entry name" value="His_kinase_dom"/>
</dbReference>
<dbReference type="InterPro" id="IPR004358">
    <property type="entry name" value="Sig_transdc_His_kin-like_C"/>
</dbReference>
<keyword evidence="13" id="KW-0902">Two-component regulatory system</keyword>
<keyword evidence="8 15" id="KW-0812">Transmembrane</keyword>
<organism evidence="20 21">
    <name type="scientific">Stutzerimonas stutzeri</name>
    <name type="common">Pseudomonas stutzeri</name>
    <dbReference type="NCBI Taxonomy" id="316"/>
    <lineage>
        <taxon>Bacteria</taxon>
        <taxon>Pseudomonadati</taxon>
        <taxon>Pseudomonadota</taxon>
        <taxon>Gammaproteobacteria</taxon>
        <taxon>Pseudomonadales</taxon>
        <taxon>Pseudomonadaceae</taxon>
        <taxon>Stutzerimonas</taxon>
    </lineage>
</organism>
<keyword evidence="10 20" id="KW-0418">Kinase</keyword>
<dbReference type="GO" id="GO:0000155">
    <property type="term" value="F:phosphorelay sensor kinase activity"/>
    <property type="evidence" value="ECO:0007669"/>
    <property type="project" value="InterPro"/>
</dbReference>
<evidence type="ECO:0000256" key="3">
    <source>
        <dbReference type="ARBA" id="ARBA00004236"/>
    </source>
</evidence>
<dbReference type="InterPro" id="IPR003660">
    <property type="entry name" value="HAMP_dom"/>
</dbReference>
<feature type="domain" description="PAC" evidence="18">
    <location>
        <begin position="326"/>
        <end position="378"/>
    </location>
</feature>
<evidence type="ECO:0000259" key="17">
    <source>
        <dbReference type="PROSITE" id="PS50112"/>
    </source>
</evidence>
<dbReference type="Gene3D" id="3.30.450.20">
    <property type="entry name" value="PAS domain"/>
    <property type="match status" value="1"/>
</dbReference>
<dbReference type="InterPro" id="IPR038320">
    <property type="entry name" value="KinB_N_sf"/>
</dbReference>
<dbReference type="InterPro" id="IPR000014">
    <property type="entry name" value="PAS"/>
</dbReference>
<evidence type="ECO:0000256" key="4">
    <source>
        <dbReference type="ARBA" id="ARBA00012438"/>
    </source>
</evidence>
<keyword evidence="7" id="KW-0808">Transferase</keyword>
<dbReference type="SUPFAM" id="SSF55874">
    <property type="entry name" value="ATPase domain of HSP90 chaperone/DNA topoisomerase II/histidine kinase"/>
    <property type="match status" value="1"/>
</dbReference>
<keyword evidence="5" id="KW-1003">Cell membrane</keyword>
<dbReference type="InterPro" id="IPR000700">
    <property type="entry name" value="PAS-assoc_C"/>
</dbReference>
<comment type="subcellular location">
    <subcellularLocation>
        <location evidence="3">Cell membrane</location>
    </subcellularLocation>
    <subcellularLocation>
        <location evidence="2">Membrane</location>
        <topology evidence="2">Multi-pass membrane protein</topology>
    </subcellularLocation>
</comment>
<evidence type="ECO:0000256" key="8">
    <source>
        <dbReference type="ARBA" id="ARBA00022692"/>
    </source>
</evidence>
<dbReference type="Pfam" id="PF08448">
    <property type="entry name" value="PAS_4"/>
    <property type="match status" value="1"/>
</dbReference>
<dbReference type="PROSITE" id="PS50885">
    <property type="entry name" value="HAMP"/>
    <property type="match status" value="1"/>
</dbReference>
<dbReference type="Pfam" id="PF00512">
    <property type="entry name" value="HisKA"/>
    <property type="match status" value="1"/>
</dbReference>
<accession>A0A023WLR8</accession>
<dbReference type="SUPFAM" id="SSF158472">
    <property type="entry name" value="HAMP domain-like"/>
    <property type="match status" value="1"/>
</dbReference>
<dbReference type="Gene3D" id="3.30.565.10">
    <property type="entry name" value="Histidine kinase-like ATPase, C-terminal domain"/>
    <property type="match status" value="1"/>
</dbReference>
<evidence type="ECO:0000259" key="19">
    <source>
        <dbReference type="PROSITE" id="PS50885"/>
    </source>
</evidence>
<gene>
    <name evidence="20" type="ORF">UIB01_00965</name>
</gene>
<dbReference type="PANTHER" id="PTHR42878:SF7">
    <property type="entry name" value="SENSOR HISTIDINE KINASE GLRK"/>
    <property type="match status" value="1"/>
</dbReference>
<dbReference type="InterPro" id="IPR050351">
    <property type="entry name" value="BphY/WalK/GraS-like"/>
</dbReference>
<dbReference type="CDD" id="cd00130">
    <property type="entry name" value="PAS"/>
    <property type="match status" value="1"/>
</dbReference>
<dbReference type="PANTHER" id="PTHR42878">
    <property type="entry name" value="TWO-COMPONENT HISTIDINE KINASE"/>
    <property type="match status" value="1"/>
</dbReference>
<dbReference type="AlphaFoldDB" id="A0A023WLR8"/>
<evidence type="ECO:0000259" key="16">
    <source>
        <dbReference type="PROSITE" id="PS50109"/>
    </source>
</evidence>
<evidence type="ECO:0000256" key="6">
    <source>
        <dbReference type="ARBA" id="ARBA00022553"/>
    </source>
</evidence>
<sequence length="595" mass="66900">MKLQMKLRTRLFLGFSALMTVALLGLLLALVSVMQMAKSQEQLIRNNFSIIEINQQLRQALGNHLIVLLAEDHNLGALDGVRQTFQQTLERGIAEASDDTDRQAFQAVASAYARFIEEVEAARHKSWTLLEDNSLSQAFNQVRSLMTEMQRAAYDKIRDTEVRSRDRASLLAGLLGLTAIAVLLIGFITAHSFARRFGEPIERLSAAADQIGRGDFNISLPTPPIAELSSLSRRFGLMAQALHEFKQTNVEALVNGQQRLQALLDSIDDGLLIIDRQGRLEHANPVAQRQLAWENEHLGSTLGEALGYPELDNAARQVLDDKPLSDPPEDLTIEADGERRLLAWRISPVSHHDGSISGAVMVLHDVTDQRTFERVRNEFVLRASHELRTPVTGMQMAFSLLRERLRYPADSRESDLFNTVHEEMQRLVRLINDLLNFSRYQSGQQKLELEQCDIPELLEAARQRFEVAANEQDIQLKLELQQPLPTLMLDRQQIERVMDNLLSNALRYTPKGGEVRLLARHHGERMILSVEDNGEGIPYSQQARIFEPFVQIGRRRGGAGLGLALCKEIAQLHGGRIGVHSRIGHGTIFYVALPI</sequence>
<feature type="domain" description="HAMP" evidence="19">
    <location>
        <begin position="195"/>
        <end position="247"/>
    </location>
</feature>
<dbReference type="Proteomes" id="UP000025238">
    <property type="component" value="Chromosome"/>
</dbReference>
<dbReference type="Pfam" id="PF16767">
    <property type="entry name" value="KinB_sensor"/>
    <property type="match status" value="1"/>
</dbReference>
<dbReference type="GO" id="GO:0030295">
    <property type="term" value="F:protein kinase activator activity"/>
    <property type="evidence" value="ECO:0007669"/>
    <property type="project" value="TreeGrafter"/>
</dbReference>
<evidence type="ECO:0000313" key="21">
    <source>
        <dbReference type="Proteomes" id="UP000025238"/>
    </source>
</evidence>
<evidence type="ECO:0000256" key="14">
    <source>
        <dbReference type="ARBA" id="ARBA00023136"/>
    </source>
</evidence>
<reference evidence="20 21" key="1">
    <citation type="submission" date="2014-03" db="EMBL/GenBank/DDBJ databases">
        <title>Complete genome sequence of Pseudomonas stutzeri 19SMN4.</title>
        <authorList>
            <person name="Brunet-Galmes I."/>
            <person name="Nogales B."/>
            <person name="Busquets A."/>
            <person name="Pena A."/>
            <person name="Gomila M."/>
            <person name="Garcia-Valdes E."/>
            <person name="Lalucat J."/>
            <person name="Bennasar A."/>
            <person name="Bosch R."/>
        </authorList>
    </citation>
    <scope>NUCLEOTIDE SEQUENCE [LARGE SCALE GENOMIC DNA]</scope>
    <source>
        <strain evidence="20 21">19SMN4</strain>
    </source>
</reference>
<proteinExistence type="predicted"/>
<keyword evidence="6" id="KW-0597">Phosphoprotein</keyword>
<evidence type="ECO:0000256" key="11">
    <source>
        <dbReference type="ARBA" id="ARBA00022840"/>
    </source>
</evidence>
<keyword evidence="11" id="KW-0067">ATP-binding</keyword>
<dbReference type="KEGG" id="pstu:UIB01_00965"/>
<dbReference type="GO" id="GO:0000156">
    <property type="term" value="F:phosphorelay response regulator activity"/>
    <property type="evidence" value="ECO:0007669"/>
    <property type="project" value="TreeGrafter"/>
</dbReference>
<feature type="transmembrane region" description="Helical" evidence="15">
    <location>
        <begin position="170"/>
        <end position="194"/>
    </location>
</feature>